<dbReference type="RefSeq" id="WP_262397037.1">
    <property type="nucleotide sequence ID" value="NZ_JACRTC010000002.1"/>
</dbReference>
<keyword evidence="2" id="KW-0680">Restriction system</keyword>
<keyword evidence="6" id="KW-1185">Reference proteome</keyword>
<feature type="domain" description="Type I restriction modification DNA specificity" evidence="4">
    <location>
        <begin position="15"/>
        <end position="208"/>
    </location>
</feature>
<dbReference type="Gene3D" id="3.90.220.20">
    <property type="entry name" value="DNA methylase specificity domains"/>
    <property type="match status" value="2"/>
</dbReference>
<keyword evidence="5" id="KW-0378">Hydrolase</keyword>
<dbReference type="GO" id="GO:0004519">
    <property type="term" value="F:endonuclease activity"/>
    <property type="evidence" value="ECO:0007669"/>
    <property type="project" value="UniProtKB-KW"/>
</dbReference>
<gene>
    <name evidence="5" type="ORF">H8709_03700</name>
</gene>
<dbReference type="Gene3D" id="1.10.287.1120">
    <property type="entry name" value="Bipartite methylase S protein"/>
    <property type="match status" value="1"/>
</dbReference>
<comment type="caution">
    <text evidence="5">The sequence shown here is derived from an EMBL/GenBank/DDBJ whole genome shotgun (WGS) entry which is preliminary data.</text>
</comment>
<proteinExistence type="inferred from homology"/>
<accession>A0A926ECM4</accession>
<dbReference type="CDD" id="cd17286">
    <property type="entry name" value="RMtype1_S_Lla161ORF747P_TRD1-CR1_like"/>
    <property type="match status" value="1"/>
</dbReference>
<feature type="domain" description="Type I restriction modification DNA specificity" evidence="4">
    <location>
        <begin position="229"/>
        <end position="395"/>
    </location>
</feature>
<keyword evidence="5" id="KW-0255">Endonuclease</keyword>
<dbReference type="Pfam" id="PF01420">
    <property type="entry name" value="Methylase_S"/>
    <property type="match status" value="2"/>
</dbReference>
<evidence type="ECO:0000259" key="4">
    <source>
        <dbReference type="Pfam" id="PF01420"/>
    </source>
</evidence>
<comment type="similarity">
    <text evidence="1">Belongs to the type-I restriction system S methylase family.</text>
</comment>
<evidence type="ECO:0000313" key="5">
    <source>
        <dbReference type="EMBL" id="MBC8569929.1"/>
    </source>
</evidence>
<dbReference type="PANTHER" id="PTHR30408:SF12">
    <property type="entry name" value="TYPE I RESTRICTION ENZYME MJAVIII SPECIFICITY SUBUNIT"/>
    <property type="match status" value="1"/>
</dbReference>
<dbReference type="EMBL" id="JACRTC010000002">
    <property type="protein sequence ID" value="MBC8569929.1"/>
    <property type="molecule type" value="Genomic_DNA"/>
</dbReference>
<dbReference type="SUPFAM" id="SSF116734">
    <property type="entry name" value="DNA methylase specificity domain"/>
    <property type="match status" value="2"/>
</dbReference>
<keyword evidence="5" id="KW-0540">Nuclease</keyword>
<protein>
    <submittedName>
        <fullName evidence="5">Restriction endonuclease subunit S</fullName>
    </submittedName>
</protein>
<keyword evidence="3" id="KW-0238">DNA-binding</keyword>
<dbReference type="InterPro" id="IPR044946">
    <property type="entry name" value="Restrct_endonuc_typeI_TRD_sf"/>
</dbReference>
<evidence type="ECO:0000256" key="1">
    <source>
        <dbReference type="ARBA" id="ARBA00010923"/>
    </source>
</evidence>
<dbReference type="GO" id="GO:0009307">
    <property type="term" value="P:DNA restriction-modification system"/>
    <property type="evidence" value="ECO:0007669"/>
    <property type="project" value="UniProtKB-KW"/>
</dbReference>
<dbReference type="InterPro" id="IPR052021">
    <property type="entry name" value="Type-I_RS_S_subunit"/>
</dbReference>
<name>A0A926ECM4_9FIRM</name>
<dbReference type="GO" id="GO:0003677">
    <property type="term" value="F:DNA binding"/>
    <property type="evidence" value="ECO:0007669"/>
    <property type="project" value="UniProtKB-KW"/>
</dbReference>
<evidence type="ECO:0000313" key="6">
    <source>
        <dbReference type="Proteomes" id="UP000660861"/>
    </source>
</evidence>
<reference evidence="5" key="1">
    <citation type="submission" date="2020-08" db="EMBL/GenBank/DDBJ databases">
        <title>Genome public.</title>
        <authorList>
            <person name="Liu C."/>
            <person name="Sun Q."/>
        </authorList>
    </citation>
    <scope>NUCLEOTIDE SEQUENCE</scope>
    <source>
        <strain evidence="5">NSJ-54</strain>
    </source>
</reference>
<dbReference type="AlphaFoldDB" id="A0A926ECM4"/>
<organism evidence="5 6">
    <name type="scientific">Zongyangia hominis</name>
    <dbReference type="NCBI Taxonomy" id="2763677"/>
    <lineage>
        <taxon>Bacteria</taxon>
        <taxon>Bacillati</taxon>
        <taxon>Bacillota</taxon>
        <taxon>Clostridia</taxon>
        <taxon>Eubacteriales</taxon>
        <taxon>Oscillospiraceae</taxon>
        <taxon>Zongyangia</taxon>
    </lineage>
</organism>
<dbReference type="InterPro" id="IPR000055">
    <property type="entry name" value="Restrct_endonuc_typeI_TRD"/>
</dbReference>
<sequence>MVKAGYKNTEIGAIPEEWETKTFENCFTILPNNTLSRAELTNNGGEVRNIHYGDILIKYPSVLDCALESIPYVNSANVAKISKGFLQNGDIIFADTAEDSIVGKAVEVTGIKDDKIVSGLHTIPCRPNASNMFERKWLGYYINHAVYHDQLLPFITGTKVSAISKGAILETVIAIPPKEEQQNISTALSDIDSLIVSLEKLIAKKKAIKQGAMQELLTKKRRLPGFSGEWKVVTVREIGKIVTGSTPSRQVGQYWNGDFCWISAQDFNGKYIKNTAEKISDEGKSRCRILPKGTVLVTCIASIGLNSIALMECATNQQINAIICNDGYYNEFVYYLISHNEKNMRLLAGQTAFPIISKKQFEEFTLYLPLDKKEQVSIATVLSDMDNEIEALEKKLAKYKGFKSGMMSELFTGRIRLIDKEKS</sequence>
<evidence type="ECO:0000256" key="3">
    <source>
        <dbReference type="ARBA" id="ARBA00023125"/>
    </source>
</evidence>
<dbReference type="Proteomes" id="UP000660861">
    <property type="component" value="Unassembled WGS sequence"/>
</dbReference>
<evidence type="ECO:0000256" key="2">
    <source>
        <dbReference type="ARBA" id="ARBA00022747"/>
    </source>
</evidence>
<dbReference type="PANTHER" id="PTHR30408">
    <property type="entry name" value="TYPE-1 RESTRICTION ENZYME ECOKI SPECIFICITY PROTEIN"/>
    <property type="match status" value="1"/>
</dbReference>